<reference evidence="2" key="1">
    <citation type="journal article" date="2019" name="Int. J. Syst. Evol. Microbiol.">
        <title>The Global Catalogue of Microorganisms (GCM) 10K type strain sequencing project: providing services to taxonomists for standard genome sequencing and annotation.</title>
        <authorList>
            <consortium name="The Broad Institute Genomics Platform"/>
            <consortium name="The Broad Institute Genome Sequencing Center for Infectious Disease"/>
            <person name="Wu L."/>
            <person name="Ma J."/>
        </authorList>
    </citation>
    <scope>NUCLEOTIDE SEQUENCE [LARGE SCALE GENOMIC DNA]</scope>
    <source>
        <strain evidence="2">CGMCC 1.15342</strain>
    </source>
</reference>
<accession>A0ABQ1L7L4</accession>
<gene>
    <name evidence="1" type="ORF">GCM10011386_07170</name>
</gene>
<evidence type="ECO:0000313" key="2">
    <source>
        <dbReference type="Proteomes" id="UP000597338"/>
    </source>
</evidence>
<name>A0ABQ1L7L4_9SPHI</name>
<dbReference type="InterPro" id="IPR015943">
    <property type="entry name" value="WD40/YVTN_repeat-like_dom_sf"/>
</dbReference>
<comment type="caution">
    <text evidence="1">The sequence shown here is derived from an EMBL/GenBank/DDBJ whole genome shotgun (WGS) entry which is preliminary data.</text>
</comment>
<dbReference type="CDD" id="cd15482">
    <property type="entry name" value="Sialidase_non-viral"/>
    <property type="match status" value="1"/>
</dbReference>
<dbReference type="EMBL" id="BMIK01000001">
    <property type="protein sequence ID" value="GGC17803.1"/>
    <property type="molecule type" value="Genomic_DNA"/>
</dbReference>
<protein>
    <submittedName>
        <fullName evidence="1">Uncharacterized protein</fullName>
    </submittedName>
</protein>
<organism evidence="1 2">
    <name type="scientific">Parapedobacter defluvii</name>
    <dbReference type="NCBI Taxonomy" id="2045106"/>
    <lineage>
        <taxon>Bacteria</taxon>
        <taxon>Pseudomonadati</taxon>
        <taxon>Bacteroidota</taxon>
        <taxon>Sphingobacteriia</taxon>
        <taxon>Sphingobacteriales</taxon>
        <taxon>Sphingobacteriaceae</taxon>
        <taxon>Parapedobacter</taxon>
    </lineage>
</organism>
<dbReference type="Gene3D" id="2.130.10.10">
    <property type="entry name" value="YVTN repeat-like/Quinoprotein amine dehydrogenase"/>
    <property type="match status" value="1"/>
</dbReference>
<evidence type="ECO:0000313" key="1">
    <source>
        <dbReference type="EMBL" id="GGC17803.1"/>
    </source>
</evidence>
<proteinExistence type="predicted"/>
<sequence length="353" mass="38828">MMHVCKKIKVVLVSLLLLGCDGEGTLLDLYPFEPIVNAETRVLIQDNQLIYARLHGRLHIDGTTEKGWFSTPDNFQSFDFEDRPWPIAQGVLGFADGLLVHAIPNGATWLLRFSEDDGKTWETSEGPGAAVSLMQVAVTANQTVWLLGAQEIGGNSRLLLYRIDLPDKRAELWYTKDNTTPLAIGFLGRENGWLLYRGQYEAAEGVRIGTTVDGGREWTERSAISRVTSPSLTLVDANRLLVYDRAGRTFLSSDGGTSFEEVAIGTGEIISCQSAGENVVYALLDQGVAKSSDGGKSWSPLEAGAHGVRITGTAMDFYNEQRGIVYGPDRLFFTVDGGKSWRMGVYPYDYVLE</sequence>
<dbReference type="SUPFAM" id="SSF110296">
    <property type="entry name" value="Oligoxyloglucan reducing end-specific cellobiohydrolase"/>
    <property type="match status" value="1"/>
</dbReference>
<dbReference type="RefSeq" id="WP_188747426.1">
    <property type="nucleotide sequence ID" value="NZ_BMIK01000001.1"/>
</dbReference>
<keyword evidence="2" id="KW-1185">Reference proteome</keyword>
<dbReference type="Proteomes" id="UP000597338">
    <property type="component" value="Unassembled WGS sequence"/>
</dbReference>
<dbReference type="PROSITE" id="PS51257">
    <property type="entry name" value="PROKAR_LIPOPROTEIN"/>
    <property type="match status" value="1"/>
</dbReference>